<dbReference type="EMBL" id="CYSR01000010">
    <property type="protein sequence ID" value="CUH98950.1"/>
    <property type="molecule type" value="Genomic_DNA"/>
</dbReference>
<accession>A0A0P1HP18</accession>
<protein>
    <recommendedName>
        <fullName evidence="3">Peptide methionine sulfoxide reductase</fullName>
    </recommendedName>
</protein>
<evidence type="ECO:0008006" key="3">
    <source>
        <dbReference type="Google" id="ProtNLM"/>
    </source>
</evidence>
<dbReference type="Proteomes" id="UP000051326">
    <property type="component" value="Unassembled WGS sequence"/>
</dbReference>
<evidence type="ECO:0000313" key="1">
    <source>
        <dbReference type="EMBL" id="CUH98950.1"/>
    </source>
</evidence>
<reference evidence="1 2" key="1">
    <citation type="submission" date="2015-09" db="EMBL/GenBank/DDBJ databases">
        <authorList>
            <consortium name="Swine Surveillance"/>
        </authorList>
    </citation>
    <scope>NUCLEOTIDE SEQUENCE [LARGE SCALE GENOMIC DNA]</scope>
    <source>
        <strain evidence="1 2">CECT 8399</strain>
    </source>
</reference>
<evidence type="ECO:0000313" key="2">
    <source>
        <dbReference type="Proteomes" id="UP000051326"/>
    </source>
</evidence>
<organism evidence="1 2">
    <name type="scientific">Leisingera aquaemixtae</name>
    <dbReference type="NCBI Taxonomy" id="1396826"/>
    <lineage>
        <taxon>Bacteria</taxon>
        <taxon>Pseudomonadati</taxon>
        <taxon>Pseudomonadota</taxon>
        <taxon>Alphaproteobacteria</taxon>
        <taxon>Rhodobacterales</taxon>
        <taxon>Roseobacteraceae</taxon>
        <taxon>Leisingera</taxon>
    </lineage>
</organism>
<name>A0A0P1HP18_9RHOB</name>
<proteinExistence type="predicted"/>
<dbReference type="STRING" id="1396826.PHA8399_01066"/>
<sequence length="90" mass="9730">MTTAELQAFLAAFDALPLGAFTSLADGRKYAVIRQNLAAGKAQKLVARELGGGDYISLNLYRLASGARLKPCEMPAEKVVRFVLDLNVME</sequence>
<gene>
    <name evidence="1" type="ORF">PHA8399_01066</name>
</gene>
<dbReference type="AlphaFoldDB" id="A0A0P1HP18"/>
<dbReference type="RefSeq" id="WP_082649464.1">
    <property type="nucleotide sequence ID" value="NZ_CYSR01000010.1"/>
</dbReference>